<dbReference type="Gramene" id="AET5Gv20912400.23">
    <property type="protein sequence ID" value="AET5Gv20912400.23"/>
    <property type="gene ID" value="AET5Gv20912400"/>
</dbReference>
<feature type="transmembrane region" description="Helical" evidence="5">
    <location>
        <begin position="88"/>
        <end position="105"/>
    </location>
</feature>
<reference evidence="8" key="2">
    <citation type="journal article" date="2017" name="Nat. Plants">
        <title>The Aegilops tauschii genome reveals multiple impacts of transposons.</title>
        <authorList>
            <person name="Zhao G."/>
            <person name="Zou C."/>
            <person name="Li K."/>
            <person name="Wang K."/>
            <person name="Li T."/>
            <person name="Gao L."/>
            <person name="Zhang X."/>
            <person name="Wang H."/>
            <person name="Yang Z."/>
            <person name="Liu X."/>
            <person name="Jiang W."/>
            <person name="Mao L."/>
            <person name="Kong X."/>
            <person name="Jiao Y."/>
            <person name="Jia J."/>
        </authorList>
    </citation>
    <scope>NUCLEOTIDE SEQUENCE [LARGE SCALE GENOMIC DNA]</scope>
    <source>
        <strain evidence="8">cv. AL8/78</strain>
    </source>
</reference>
<evidence type="ECO:0000256" key="1">
    <source>
        <dbReference type="ARBA" id="ARBA00004141"/>
    </source>
</evidence>
<evidence type="ECO:0000256" key="5">
    <source>
        <dbReference type="SAM" id="Phobius"/>
    </source>
</evidence>
<evidence type="ECO:0000259" key="6">
    <source>
        <dbReference type="PROSITE" id="PS50929"/>
    </source>
</evidence>
<dbReference type="GO" id="GO:0090374">
    <property type="term" value="P:oligopeptide export from mitochondrion"/>
    <property type="evidence" value="ECO:0007669"/>
    <property type="project" value="TreeGrafter"/>
</dbReference>
<evidence type="ECO:0000256" key="3">
    <source>
        <dbReference type="ARBA" id="ARBA00022989"/>
    </source>
</evidence>
<dbReference type="SUPFAM" id="SSF90123">
    <property type="entry name" value="ABC transporter transmembrane region"/>
    <property type="match status" value="1"/>
</dbReference>
<dbReference type="GO" id="GO:0015421">
    <property type="term" value="F:ABC-type oligopeptide transporter activity"/>
    <property type="evidence" value="ECO:0007669"/>
    <property type="project" value="TreeGrafter"/>
</dbReference>
<accession>A0A453LTK4</accession>
<sequence length="131" mass="14407">RSACTALRAWVFNSASERVVARLRHDLFSHLINQEIAFFDVTRTGELLSRLSEDTQIIKNAATTNLSEALRNLTTTAIGLGFMFSTSWKLTLLSLAIVPVISAVVRKFGRFLRELSHQTQAAAAVASSIAE</sequence>
<dbReference type="Pfam" id="PF00664">
    <property type="entry name" value="ABC_membrane"/>
    <property type="match status" value="1"/>
</dbReference>
<feature type="domain" description="ABC transmembrane type-1" evidence="6">
    <location>
        <begin position="1"/>
        <end position="131"/>
    </location>
</feature>
<dbReference type="GO" id="GO:0005524">
    <property type="term" value="F:ATP binding"/>
    <property type="evidence" value="ECO:0007669"/>
    <property type="project" value="InterPro"/>
</dbReference>
<keyword evidence="3 5" id="KW-1133">Transmembrane helix</keyword>
<evidence type="ECO:0000313" key="7">
    <source>
        <dbReference type="EnsemblPlants" id="AET5Gv20912400.23"/>
    </source>
</evidence>
<evidence type="ECO:0000256" key="2">
    <source>
        <dbReference type="ARBA" id="ARBA00022692"/>
    </source>
</evidence>
<reference evidence="7" key="3">
    <citation type="journal article" date="2017" name="Nature">
        <title>Genome sequence of the progenitor of the wheat D genome Aegilops tauschii.</title>
        <authorList>
            <person name="Luo M.C."/>
            <person name="Gu Y.Q."/>
            <person name="Puiu D."/>
            <person name="Wang H."/>
            <person name="Twardziok S.O."/>
            <person name="Deal K.R."/>
            <person name="Huo N."/>
            <person name="Zhu T."/>
            <person name="Wang L."/>
            <person name="Wang Y."/>
            <person name="McGuire P.E."/>
            <person name="Liu S."/>
            <person name="Long H."/>
            <person name="Ramasamy R.K."/>
            <person name="Rodriguez J.C."/>
            <person name="Van S.L."/>
            <person name="Yuan L."/>
            <person name="Wang Z."/>
            <person name="Xia Z."/>
            <person name="Xiao L."/>
            <person name="Anderson O.D."/>
            <person name="Ouyang S."/>
            <person name="Liang Y."/>
            <person name="Zimin A.V."/>
            <person name="Pertea G."/>
            <person name="Qi P."/>
            <person name="Bennetzen J.L."/>
            <person name="Dai X."/>
            <person name="Dawson M.W."/>
            <person name="Muller H.G."/>
            <person name="Kugler K."/>
            <person name="Rivarola-Duarte L."/>
            <person name="Spannagl M."/>
            <person name="Mayer K.F.X."/>
            <person name="Lu F.H."/>
            <person name="Bevan M.W."/>
            <person name="Leroy P."/>
            <person name="Li P."/>
            <person name="You F.M."/>
            <person name="Sun Q."/>
            <person name="Liu Z."/>
            <person name="Lyons E."/>
            <person name="Wicker T."/>
            <person name="Salzberg S.L."/>
            <person name="Devos K.M."/>
            <person name="Dvorak J."/>
        </authorList>
    </citation>
    <scope>NUCLEOTIDE SEQUENCE [LARGE SCALE GENOMIC DNA]</scope>
    <source>
        <strain evidence="7">cv. AL8/78</strain>
    </source>
</reference>
<protein>
    <recommendedName>
        <fullName evidence="6">ABC transmembrane type-1 domain-containing protein</fullName>
    </recommendedName>
</protein>
<evidence type="ECO:0000313" key="8">
    <source>
        <dbReference type="Proteomes" id="UP000015105"/>
    </source>
</evidence>
<reference evidence="8" key="1">
    <citation type="journal article" date="2014" name="Science">
        <title>Ancient hybridizations among the ancestral genomes of bread wheat.</title>
        <authorList>
            <consortium name="International Wheat Genome Sequencing Consortium,"/>
            <person name="Marcussen T."/>
            <person name="Sandve S.R."/>
            <person name="Heier L."/>
            <person name="Spannagl M."/>
            <person name="Pfeifer M."/>
            <person name="Jakobsen K.S."/>
            <person name="Wulff B.B."/>
            <person name="Steuernagel B."/>
            <person name="Mayer K.F."/>
            <person name="Olsen O.A."/>
        </authorList>
    </citation>
    <scope>NUCLEOTIDE SEQUENCE [LARGE SCALE GENOMIC DNA]</scope>
    <source>
        <strain evidence="8">cv. AL8/78</strain>
    </source>
</reference>
<dbReference type="InterPro" id="IPR011527">
    <property type="entry name" value="ABC1_TM_dom"/>
</dbReference>
<dbReference type="PANTHER" id="PTHR43394:SF1">
    <property type="entry name" value="ATP-BINDING CASSETTE SUB-FAMILY B MEMBER 10, MITOCHONDRIAL"/>
    <property type="match status" value="1"/>
</dbReference>
<dbReference type="AlphaFoldDB" id="A0A453LTK4"/>
<dbReference type="Gene3D" id="1.20.1560.10">
    <property type="entry name" value="ABC transporter type 1, transmembrane domain"/>
    <property type="match status" value="1"/>
</dbReference>
<dbReference type="PROSITE" id="PS50929">
    <property type="entry name" value="ABC_TM1F"/>
    <property type="match status" value="1"/>
</dbReference>
<dbReference type="InterPro" id="IPR039421">
    <property type="entry name" value="Type_1_exporter"/>
</dbReference>
<dbReference type="PANTHER" id="PTHR43394">
    <property type="entry name" value="ATP-DEPENDENT PERMEASE MDL1, MITOCHONDRIAL"/>
    <property type="match status" value="1"/>
</dbReference>
<keyword evidence="4 5" id="KW-0472">Membrane</keyword>
<name>A0A453LTK4_AEGTS</name>
<dbReference type="Proteomes" id="UP000015105">
    <property type="component" value="Chromosome 5D"/>
</dbReference>
<reference evidence="7" key="4">
    <citation type="submission" date="2019-03" db="UniProtKB">
        <authorList>
            <consortium name="EnsemblPlants"/>
        </authorList>
    </citation>
    <scope>IDENTIFICATION</scope>
</reference>
<dbReference type="GO" id="GO:0005743">
    <property type="term" value="C:mitochondrial inner membrane"/>
    <property type="evidence" value="ECO:0007669"/>
    <property type="project" value="TreeGrafter"/>
</dbReference>
<proteinExistence type="predicted"/>
<dbReference type="EnsemblPlants" id="AET5Gv20912400.23">
    <property type="protein sequence ID" value="AET5Gv20912400.23"/>
    <property type="gene ID" value="AET5Gv20912400"/>
</dbReference>
<keyword evidence="8" id="KW-1185">Reference proteome</keyword>
<dbReference type="InterPro" id="IPR036640">
    <property type="entry name" value="ABC1_TM_sf"/>
</dbReference>
<evidence type="ECO:0000256" key="4">
    <source>
        <dbReference type="ARBA" id="ARBA00023136"/>
    </source>
</evidence>
<keyword evidence="2 5" id="KW-0812">Transmembrane</keyword>
<comment type="subcellular location">
    <subcellularLocation>
        <location evidence="1">Membrane</location>
        <topology evidence="1">Multi-pass membrane protein</topology>
    </subcellularLocation>
</comment>
<reference evidence="7" key="5">
    <citation type="journal article" date="2021" name="G3 (Bethesda)">
        <title>Aegilops tauschii genome assembly Aet v5.0 features greater sequence contiguity and improved annotation.</title>
        <authorList>
            <person name="Wang L."/>
            <person name="Zhu T."/>
            <person name="Rodriguez J.C."/>
            <person name="Deal K.R."/>
            <person name="Dubcovsky J."/>
            <person name="McGuire P.E."/>
            <person name="Lux T."/>
            <person name="Spannagl M."/>
            <person name="Mayer K.F.X."/>
            <person name="Baldrich P."/>
            <person name="Meyers B.C."/>
            <person name="Huo N."/>
            <person name="Gu Y.Q."/>
            <person name="Zhou H."/>
            <person name="Devos K.M."/>
            <person name="Bennetzen J.L."/>
            <person name="Unver T."/>
            <person name="Budak H."/>
            <person name="Gulick P.J."/>
            <person name="Galiba G."/>
            <person name="Kalapos B."/>
            <person name="Nelson D.R."/>
            <person name="Li P."/>
            <person name="You F.M."/>
            <person name="Luo M.C."/>
            <person name="Dvorak J."/>
        </authorList>
    </citation>
    <scope>NUCLEOTIDE SEQUENCE [LARGE SCALE GENOMIC DNA]</scope>
    <source>
        <strain evidence="7">cv. AL8/78</strain>
    </source>
</reference>
<organism evidence="7 8">
    <name type="scientific">Aegilops tauschii subsp. strangulata</name>
    <name type="common">Goatgrass</name>
    <dbReference type="NCBI Taxonomy" id="200361"/>
    <lineage>
        <taxon>Eukaryota</taxon>
        <taxon>Viridiplantae</taxon>
        <taxon>Streptophyta</taxon>
        <taxon>Embryophyta</taxon>
        <taxon>Tracheophyta</taxon>
        <taxon>Spermatophyta</taxon>
        <taxon>Magnoliopsida</taxon>
        <taxon>Liliopsida</taxon>
        <taxon>Poales</taxon>
        <taxon>Poaceae</taxon>
        <taxon>BOP clade</taxon>
        <taxon>Pooideae</taxon>
        <taxon>Triticodae</taxon>
        <taxon>Triticeae</taxon>
        <taxon>Triticinae</taxon>
        <taxon>Aegilops</taxon>
    </lineage>
</organism>